<protein>
    <submittedName>
        <fullName evidence="2">Uncharacterized protein</fullName>
    </submittedName>
</protein>
<keyword evidence="1" id="KW-0472">Membrane</keyword>
<evidence type="ECO:0000256" key="1">
    <source>
        <dbReference type="SAM" id="Phobius"/>
    </source>
</evidence>
<comment type="caution">
    <text evidence="2">The sequence shown here is derived from an EMBL/GenBank/DDBJ whole genome shotgun (WGS) entry which is preliminary data.</text>
</comment>
<accession>A0AAP0EK94</accession>
<name>A0AAP0EK94_9MAGN</name>
<feature type="transmembrane region" description="Helical" evidence="1">
    <location>
        <begin position="30"/>
        <end position="48"/>
    </location>
</feature>
<evidence type="ECO:0000313" key="2">
    <source>
        <dbReference type="EMBL" id="KAK9095035.1"/>
    </source>
</evidence>
<dbReference type="Proteomes" id="UP001419268">
    <property type="component" value="Unassembled WGS sequence"/>
</dbReference>
<evidence type="ECO:0000313" key="3">
    <source>
        <dbReference type="Proteomes" id="UP001419268"/>
    </source>
</evidence>
<dbReference type="AlphaFoldDB" id="A0AAP0EK94"/>
<gene>
    <name evidence="2" type="ORF">Scep_026504</name>
</gene>
<reference evidence="2 3" key="1">
    <citation type="submission" date="2024-01" db="EMBL/GenBank/DDBJ databases">
        <title>Genome assemblies of Stephania.</title>
        <authorList>
            <person name="Yang L."/>
        </authorList>
    </citation>
    <scope>NUCLEOTIDE SEQUENCE [LARGE SCALE GENOMIC DNA]</scope>
    <source>
        <strain evidence="2">JXDWG</strain>
        <tissue evidence="2">Leaf</tissue>
    </source>
</reference>
<keyword evidence="1" id="KW-1133">Transmembrane helix</keyword>
<keyword evidence="1" id="KW-0812">Transmembrane</keyword>
<sequence length="49" mass="5762">MWSFLFDSIYFVHSSLLPISCTDTFFNTQLLLFFVMCVPNGSSIHLFFF</sequence>
<proteinExistence type="predicted"/>
<dbReference type="EMBL" id="JBBNAG010000011">
    <property type="protein sequence ID" value="KAK9095035.1"/>
    <property type="molecule type" value="Genomic_DNA"/>
</dbReference>
<organism evidence="2 3">
    <name type="scientific">Stephania cephalantha</name>
    <dbReference type="NCBI Taxonomy" id="152367"/>
    <lineage>
        <taxon>Eukaryota</taxon>
        <taxon>Viridiplantae</taxon>
        <taxon>Streptophyta</taxon>
        <taxon>Embryophyta</taxon>
        <taxon>Tracheophyta</taxon>
        <taxon>Spermatophyta</taxon>
        <taxon>Magnoliopsida</taxon>
        <taxon>Ranunculales</taxon>
        <taxon>Menispermaceae</taxon>
        <taxon>Menispermoideae</taxon>
        <taxon>Cissampelideae</taxon>
        <taxon>Stephania</taxon>
    </lineage>
</organism>
<keyword evidence="3" id="KW-1185">Reference proteome</keyword>